<dbReference type="Proteomes" id="UP000198788">
    <property type="component" value="Unassembled WGS sequence"/>
</dbReference>
<dbReference type="RefSeq" id="WP_092309458.1">
    <property type="nucleotide sequence ID" value="NZ_FOZV01000003.1"/>
</dbReference>
<evidence type="ECO:0000313" key="1">
    <source>
        <dbReference type="EMBL" id="SFS52831.1"/>
    </source>
</evidence>
<protein>
    <submittedName>
        <fullName evidence="1">Uncharacterized protein</fullName>
    </submittedName>
</protein>
<dbReference type="AlphaFoldDB" id="A0A1I6QK38"/>
<sequence length="108" mass="11431">MSSSVSSRPAIAADGEEAGRITAPIRWGQRRVATPSANSDLLPPMRWDQLEAVLTAMASTSDRALMVRHLLAGARRDADRLPVEETIRDILCIGAAAATGEPAVRPAA</sequence>
<proteinExistence type="predicted"/>
<organism evidence="1 2">
    <name type="scientific">Brevundimonas viscosa</name>
    <dbReference type="NCBI Taxonomy" id="871741"/>
    <lineage>
        <taxon>Bacteria</taxon>
        <taxon>Pseudomonadati</taxon>
        <taxon>Pseudomonadota</taxon>
        <taxon>Alphaproteobacteria</taxon>
        <taxon>Caulobacterales</taxon>
        <taxon>Caulobacteraceae</taxon>
        <taxon>Brevundimonas</taxon>
    </lineage>
</organism>
<accession>A0A1I6QK38</accession>
<keyword evidence="2" id="KW-1185">Reference proteome</keyword>
<reference evidence="2" key="1">
    <citation type="submission" date="2016-10" db="EMBL/GenBank/DDBJ databases">
        <authorList>
            <person name="Varghese N."/>
            <person name="Submissions S."/>
        </authorList>
    </citation>
    <scope>NUCLEOTIDE SEQUENCE [LARGE SCALE GENOMIC DNA]</scope>
    <source>
        <strain evidence="2">CGMCC 1.10683</strain>
    </source>
</reference>
<dbReference type="EMBL" id="FOZV01000003">
    <property type="protein sequence ID" value="SFS52831.1"/>
    <property type="molecule type" value="Genomic_DNA"/>
</dbReference>
<dbReference type="STRING" id="871741.SAMN05192570_1906"/>
<name>A0A1I6QK38_9CAUL</name>
<gene>
    <name evidence="1" type="ORF">SAMN05192570_1906</name>
</gene>
<evidence type="ECO:0000313" key="2">
    <source>
        <dbReference type="Proteomes" id="UP000198788"/>
    </source>
</evidence>